<accession>A0A1Y1IQU1</accession>
<dbReference type="Proteomes" id="UP000054558">
    <property type="component" value="Unassembled WGS sequence"/>
</dbReference>
<sequence length="219" mass="24501">MAAASVANAVKVHIDAWSDIACPWCYVGKARLDQAIRNVEMRSAGKPLKVEVAWHPYMIDLGTNPAGEDYLAYNKRRWGSGGWTQSLRGSGARNGLKFKDWNHWPNTLHAHRLVDLASSVGKGPEAEDVLFRRTYELGQNVSSLDVLIEAGQELDLPGVEEYLRSDQGLAEVKQQDRDAKSRMQIRSVPYFVLQQEYALSGAQDVKTFQEAIERAAEIQ</sequence>
<dbReference type="Gene3D" id="3.40.30.10">
    <property type="entry name" value="Glutaredoxin"/>
    <property type="match status" value="1"/>
</dbReference>
<reference evidence="2 3" key="1">
    <citation type="journal article" date="2014" name="Nat. Commun.">
        <title>Klebsormidium flaccidum genome reveals primary factors for plant terrestrial adaptation.</title>
        <authorList>
            <person name="Hori K."/>
            <person name="Maruyama F."/>
            <person name="Fujisawa T."/>
            <person name="Togashi T."/>
            <person name="Yamamoto N."/>
            <person name="Seo M."/>
            <person name="Sato S."/>
            <person name="Yamada T."/>
            <person name="Mori H."/>
            <person name="Tajima N."/>
            <person name="Moriyama T."/>
            <person name="Ikeuchi M."/>
            <person name="Watanabe M."/>
            <person name="Wada H."/>
            <person name="Kobayashi K."/>
            <person name="Saito M."/>
            <person name="Masuda T."/>
            <person name="Sasaki-Sekimoto Y."/>
            <person name="Mashiguchi K."/>
            <person name="Awai K."/>
            <person name="Shimojima M."/>
            <person name="Masuda S."/>
            <person name="Iwai M."/>
            <person name="Nobusawa T."/>
            <person name="Narise T."/>
            <person name="Kondo S."/>
            <person name="Saito H."/>
            <person name="Sato R."/>
            <person name="Murakawa M."/>
            <person name="Ihara Y."/>
            <person name="Oshima-Yamada Y."/>
            <person name="Ohtaka K."/>
            <person name="Satoh M."/>
            <person name="Sonobe K."/>
            <person name="Ishii M."/>
            <person name="Ohtani R."/>
            <person name="Kanamori-Sato M."/>
            <person name="Honoki R."/>
            <person name="Miyazaki D."/>
            <person name="Mochizuki H."/>
            <person name="Umetsu J."/>
            <person name="Higashi K."/>
            <person name="Shibata D."/>
            <person name="Kamiya Y."/>
            <person name="Sato N."/>
            <person name="Nakamura Y."/>
            <person name="Tabata S."/>
            <person name="Ida S."/>
            <person name="Kurokawa K."/>
            <person name="Ohta H."/>
        </authorList>
    </citation>
    <scope>NUCLEOTIDE SEQUENCE [LARGE SCALE GENOMIC DNA]</scope>
    <source>
        <strain evidence="2 3">NIES-2285</strain>
    </source>
</reference>
<dbReference type="Pfam" id="PF01323">
    <property type="entry name" value="DSBA"/>
    <property type="match status" value="1"/>
</dbReference>
<dbReference type="InterPro" id="IPR036249">
    <property type="entry name" value="Thioredoxin-like_sf"/>
</dbReference>
<dbReference type="AlphaFoldDB" id="A0A1Y1IQU1"/>
<dbReference type="CDD" id="cd03024">
    <property type="entry name" value="DsbA_FrnE"/>
    <property type="match status" value="1"/>
</dbReference>
<organism evidence="2 3">
    <name type="scientific">Klebsormidium nitens</name>
    <name type="common">Green alga</name>
    <name type="synonym">Ulothrix nitens</name>
    <dbReference type="NCBI Taxonomy" id="105231"/>
    <lineage>
        <taxon>Eukaryota</taxon>
        <taxon>Viridiplantae</taxon>
        <taxon>Streptophyta</taxon>
        <taxon>Klebsormidiophyceae</taxon>
        <taxon>Klebsormidiales</taxon>
        <taxon>Klebsormidiaceae</taxon>
        <taxon>Klebsormidium</taxon>
    </lineage>
</organism>
<dbReference type="OMA" id="TEHMEAF"/>
<dbReference type="STRING" id="105231.A0A1Y1IQU1"/>
<name>A0A1Y1IQU1_KLENI</name>
<evidence type="ECO:0000313" key="3">
    <source>
        <dbReference type="Proteomes" id="UP000054558"/>
    </source>
</evidence>
<evidence type="ECO:0000313" key="2">
    <source>
        <dbReference type="EMBL" id="GAQ93220.1"/>
    </source>
</evidence>
<dbReference type="InterPro" id="IPR001853">
    <property type="entry name" value="DSBA-like_thioredoxin_dom"/>
</dbReference>
<dbReference type="EMBL" id="DF238318">
    <property type="protein sequence ID" value="GAQ93220.1"/>
    <property type="molecule type" value="Genomic_DNA"/>
</dbReference>
<dbReference type="PANTHER" id="PTHR13887">
    <property type="entry name" value="GLUTATHIONE S-TRANSFERASE KAPPA"/>
    <property type="match status" value="1"/>
</dbReference>
<dbReference type="SUPFAM" id="SSF52833">
    <property type="entry name" value="Thioredoxin-like"/>
    <property type="match status" value="1"/>
</dbReference>
<dbReference type="PANTHER" id="PTHR13887:SF46">
    <property type="entry name" value="DSBA-LIKE THIOREDOXIN DOMAIN-CONTAINING PROTEIN"/>
    <property type="match status" value="1"/>
</dbReference>
<protein>
    <recommendedName>
        <fullName evidence="1">DSBA-like thioredoxin domain-containing protein</fullName>
    </recommendedName>
</protein>
<dbReference type="OrthoDB" id="1930760at2759"/>
<keyword evidence="3" id="KW-1185">Reference proteome</keyword>
<gene>
    <name evidence="2" type="ORF">KFL_013690010</name>
</gene>
<evidence type="ECO:0000259" key="1">
    <source>
        <dbReference type="Pfam" id="PF01323"/>
    </source>
</evidence>
<proteinExistence type="predicted"/>
<dbReference type="GO" id="GO:0016491">
    <property type="term" value="F:oxidoreductase activity"/>
    <property type="evidence" value="ECO:0007669"/>
    <property type="project" value="InterPro"/>
</dbReference>
<feature type="domain" description="DSBA-like thioredoxin" evidence="1">
    <location>
        <begin position="14"/>
        <end position="212"/>
    </location>
</feature>